<dbReference type="Pfam" id="PF10544">
    <property type="entry name" value="T5orf172"/>
    <property type="match status" value="1"/>
</dbReference>
<proteinExistence type="predicted"/>
<dbReference type="InterPro" id="IPR018306">
    <property type="entry name" value="Phage_T5_Orf172_DNA-bd"/>
</dbReference>
<name>A0A3G5A1M7_9VIRU</name>
<feature type="domain" description="Bacteriophage T5 Orf172 DNA-binding" evidence="1">
    <location>
        <begin position="16"/>
        <end position="100"/>
    </location>
</feature>
<accession>A0A3G5A1M7</accession>
<evidence type="ECO:0000313" key="2">
    <source>
        <dbReference type="EMBL" id="AYV81030.1"/>
    </source>
</evidence>
<reference evidence="2" key="1">
    <citation type="submission" date="2018-10" db="EMBL/GenBank/DDBJ databases">
        <title>Hidden diversity of soil giant viruses.</title>
        <authorList>
            <person name="Schulz F."/>
            <person name="Alteio L."/>
            <person name="Goudeau D."/>
            <person name="Ryan E.M."/>
            <person name="Malmstrom R.R."/>
            <person name="Blanchard J."/>
            <person name="Woyke T."/>
        </authorList>
    </citation>
    <scope>NUCLEOTIDE SEQUENCE</scope>
    <source>
        <strain evidence="2">HAV1</strain>
    </source>
</reference>
<protein>
    <recommendedName>
        <fullName evidence="1">Bacteriophage T5 Orf172 DNA-binding domain-containing protein</fullName>
    </recommendedName>
</protein>
<gene>
    <name evidence="2" type="ORF">Harvfovirus14_11</name>
</gene>
<evidence type="ECO:0000259" key="1">
    <source>
        <dbReference type="Pfam" id="PF10544"/>
    </source>
</evidence>
<sequence>MLGEILYVMICPVWIDDEGAPLFKIGSTHNLAARRQNAKTWAHKRIGIKGYFLLKNSPQVNISCYQLDNLVKREFNHYRTKEQDAGTEFYVEFELHELADYISAKGLEAEWIDGCDETIVPTKEDLLKDWEEEIDHINSFESFESESTESSEEIENDIDPENMPGVAIMRINNGAPGGVWMYNNYKKSVLDRVSIDLIKQYDPEYQYGGIALDIPCWGVKETDKDKDTVGDYIIFVVNDGQQEYVDVRCLEEKIMTSTELSSNLYGDEQYSEFFSLSDGTRLDQTKREFLTNIDVSPNHHLTGKLRRKKCNYNPFLINLMKD</sequence>
<dbReference type="EMBL" id="MK072256">
    <property type="protein sequence ID" value="AYV81030.1"/>
    <property type="molecule type" value="Genomic_DNA"/>
</dbReference>
<organism evidence="2">
    <name type="scientific">Harvfovirus sp</name>
    <dbReference type="NCBI Taxonomy" id="2487768"/>
    <lineage>
        <taxon>Viruses</taxon>
        <taxon>Varidnaviria</taxon>
        <taxon>Bamfordvirae</taxon>
        <taxon>Nucleocytoviricota</taxon>
        <taxon>Megaviricetes</taxon>
        <taxon>Imitervirales</taxon>
        <taxon>Mimiviridae</taxon>
        <taxon>Klosneuvirinae</taxon>
    </lineage>
</organism>